<dbReference type="InterPro" id="IPR008271">
    <property type="entry name" value="Ser/Thr_kinase_AS"/>
</dbReference>
<dbReference type="Gene3D" id="1.10.150.50">
    <property type="entry name" value="Transcription Factor, Ets-1"/>
    <property type="match status" value="1"/>
</dbReference>
<dbReference type="Gene3D" id="3.10.20.90">
    <property type="entry name" value="Phosphatidylinositol 3-kinase Catalytic Subunit, Chain A, domain 1"/>
    <property type="match status" value="1"/>
</dbReference>
<dbReference type="EC" id="2.7.11.24" evidence="2"/>
<dbReference type="InterPro" id="IPR050538">
    <property type="entry name" value="MAP_kinase_kinase_kinase"/>
</dbReference>
<feature type="compositionally biased region" description="Polar residues" evidence="10">
    <location>
        <begin position="230"/>
        <end position="242"/>
    </location>
</feature>
<comment type="caution">
    <text evidence="13">The sequence shown here is derived from an EMBL/GenBank/DDBJ whole genome shotgun (WGS) entry which is preliminary data.</text>
</comment>
<dbReference type="EMBL" id="LFJN01000027">
    <property type="protein sequence ID" value="KPI36976.1"/>
    <property type="molecule type" value="Genomic_DNA"/>
</dbReference>
<dbReference type="OrthoDB" id="266718at2759"/>
<feature type="region of interest" description="Disordered" evidence="10">
    <location>
        <begin position="128"/>
        <end position="174"/>
    </location>
</feature>
<keyword evidence="14" id="KW-1185">Reference proteome</keyword>
<name>A0A0N1H5F4_9EURO</name>
<dbReference type="GeneID" id="28738185"/>
<evidence type="ECO:0000256" key="8">
    <source>
        <dbReference type="ARBA" id="ARBA00048130"/>
    </source>
</evidence>
<dbReference type="GO" id="GO:0005524">
    <property type="term" value="F:ATP binding"/>
    <property type="evidence" value="ECO:0007669"/>
    <property type="project" value="UniProtKB-UniRule"/>
</dbReference>
<dbReference type="InterPro" id="IPR001660">
    <property type="entry name" value="SAM"/>
</dbReference>
<dbReference type="InterPro" id="IPR000719">
    <property type="entry name" value="Prot_kinase_dom"/>
</dbReference>
<dbReference type="GO" id="GO:0004709">
    <property type="term" value="F:MAP kinase kinase kinase activity"/>
    <property type="evidence" value="ECO:0007669"/>
    <property type="project" value="UniProtKB-ARBA"/>
</dbReference>
<dbReference type="VEuPathDB" id="FungiDB:AB675_6042"/>
<accession>A0A0N1H5F4</accession>
<comment type="catalytic activity">
    <reaction evidence="8">
        <text>L-seryl-[protein] + ATP = O-phospho-L-seryl-[protein] + ADP + H(+)</text>
        <dbReference type="Rhea" id="RHEA:17989"/>
        <dbReference type="Rhea" id="RHEA-COMP:9863"/>
        <dbReference type="Rhea" id="RHEA-COMP:11604"/>
        <dbReference type="ChEBI" id="CHEBI:15378"/>
        <dbReference type="ChEBI" id="CHEBI:29999"/>
        <dbReference type="ChEBI" id="CHEBI:30616"/>
        <dbReference type="ChEBI" id="CHEBI:83421"/>
        <dbReference type="ChEBI" id="CHEBI:456216"/>
        <dbReference type="EC" id="2.7.11.24"/>
    </reaction>
    <physiologicalReaction direction="left-to-right" evidence="8">
        <dbReference type="Rhea" id="RHEA:17990"/>
    </physiologicalReaction>
</comment>
<dbReference type="Pfam" id="PF00536">
    <property type="entry name" value="SAM_1"/>
    <property type="match status" value="1"/>
</dbReference>
<feature type="compositionally biased region" description="Polar residues" evidence="10">
    <location>
        <begin position="1"/>
        <end position="56"/>
    </location>
</feature>
<feature type="binding site" evidence="9">
    <location>
        <position position="689"/>
    </location>
    <ligand>
        <name>ATP</name>
        <dbReference type="ChEBI" id="CHEBI:30616"/>
    </ligand>
</feature>
<dbReference type="Pfam" id="PF14847">
    <property type="entry name" value="Ras_bdg_2"/>
    <property type="match status" value="1"/>
</dbReference>
<dbReference type="FunFam" id="3.10.20.90:FF:000214">
    <property type="entry name" value="Serine/threonine-protein kinase STE11"/>
    <property type="match status" value="1"/>
</dbReference>
<feature type="region of interest" description="Disordered" evidence="10">
    <location>
        <begin position="578"/>
        <end position="610"/>
    </location>
</feature>
<proteinExistence type="inferred from homology"/>
<dbReference type="InterPro" id="IPR013761">
    <property type="entry name" value="SAM/pointed_sf"/>
</dbReference>
<evidence type="ECO:0000313" key="14">
    <source>
        <dbReference type="Proteomes" id="UP000038010"/>
    </source>
</evidence>
<dbReference type="PROSITE" id="PS50011">
    <property type="entry name" value="PROTEIN_KINASE_DOM"/>
    <property type="match status" value="1"/>
</dbReference>
<dbReference type="InterPro" id="IPR011009">
    <property type="entry name" value="Kinase-like_dom_sf"/>
</dbReference>
<dbReference type="AlphaFoldDB" id="A0A0N1H5F4"/>
<keyword evidence="4 9" id="KW-0547">Nucleotide-binding</keyword>
<evidence type="ECO:0000256" key="10">
    <source>
        <dbReference type="SAM" id="MobiDB-lite"/>
    </source>
</evidence>
<dbReference type="PANTHER" id="PTHR48016">
    <property type="entry name" value="MAP KINASE KINASE KINASE SSK2-RELATED-RELATED"/>
    <property type="match status" value="1"/>
</dbReference>
<evidence type="ECO:0000256" key="7">
    <source>
        <dbReference type="ARBA" id="ARBA00047919"/>
    </source>
</evidence>
<dbReference type="SMART" id="SM00220">
    <property type="entry name" value="S_TKc"/>
    <property type="match status" value="1"/>
</dbReference>
<comment type="catalytic activity">
    <reaction evidence="7">
        <text>L-threonyl-[protein] + ATP = O-phospho-L-threonyl-[protein] + ADP + H(+)</text>
        <dbReference type="Rhea" id="RHEA:46608"/>
        <dbReference type="Rhea" id="RHEA-COMP:11060"/>
        <dbReference type="Rhea" id="RHEA-COMP:11605"/>
        <dbReference type="ChEBI" id="CHEBI:15378"/>
        <dbReference type="ChEBI" id="CHEBI:30013"/>
        <dbReference type="ChEBI" id="CHEBI:30616"/>
        <dbReference type="ChEBI" id="CHEBI:61977"/>
        <dbReference type="ChEBI" id="CHEBI:456216"/>
        <dbReference type="EC" id="2.7.11.24"/>
    </reaction>
    <physiologicalReaction direction="left-to-right" evidence="7">
        <dbReference type="Rhea" id="RHEA:46609"/>
    </physiologicalReaction>
</comment>
<feature type="region of interest" description="Disordered" evidence="10">
    <location>
        <begin position="216"/>
        <end position="252"/>
    </location>
</feature>
<dbReference type="SMART" id="SM00454">
    <property type="entry name" value="SAM"/>
    <property type="match status" value="1"/>
</dbReference>
<evidence type="ECO:0000259" key="12">
    <source>
        <dbReference type="PROSITE" id="PS50105"/>
    </source>
</evidence>
<feature type="compositionally biased region" description="Polar residues" evidence="10">
    <location>
        <begin position="596"/>
        <end position="606"/>
    </location>
</feature>
<keyword evidence="5 13" id="KW-0418">Kinase</keyword>
<dbReference type="SMART" id="SM01304">
    <property type="entry name" value="Ras_bdg_2"/>
    <property type="match status" value="1"/>
</dbReference>
<keyword evidence="3" id="KW-0808">Transferase</keyword>
<evidence type="ECO:0000256" key="9">
    <source>
        <dbReference type="PROSITE-ProRule" id="PRU10141"/>
    </source>
</evidence>
<dbReference type="STRING" id="1664694.A0A0N1H5F4"/>
<evidence type="ECO:0000256" key="4">
    <source>
        <dbReference type="ARBA" id="ARBA00022741"/>
    </source>
</evidence>
<evidence type="ECO:0000256" key="2">
    <source>
        <dbReference type="ARBA" id="ARBA00012411"/>
    </source>
</evidence>
<dbReference type="SUPFAM" id="SSF47769">
    <property type="entry name" value="SAM/Pointed domain"/>
    <property type="match status" value="1"/>
</dbReference>
<feature type="compositionally biased region" description="Polar residues" evidence="10">
    <location>
        <begin position="578"/>
        <end position="588"/>
    </location>
</feature>
<keyword evidence="6 9" id="KW-0067">ATP-binding</keyword>
<evidence type="ECO:0000256" key="5">
    <source>
        <dbReference type="ARBA" id="ARBA00022777"/>
    </source>
</evidence>
<feature type="region of interest" description="Disordered" evidence="10">
    <location>
        <begin position="1"/>
        <end position="59"/>
    </location>
</feature>
<dbReference type="PROSITE" id="PS00107">
    <property type="entry name" value="PROTEIN_KINASE_ATP"/>
    <property type="match status" value="1"/>
</dbReference>
<dbReference type="Proteomes" id="UP000038010">
    <property type="component" value="Unassembled WGS sequence"/>
</dbReference>
<feature type="domain" description="SAM" evidence="12">
    <location>
        <begin position="65"/>
        <end position="128"/>
    </location>
</feature>
<reference evidence="13 14" key="1">
    <citation type="submission" date="2015-06" db="EMBL/GenBank/DDBJ databases">
        <title>Draft genome of the ant-associated black yeast Phialophora attae CBS 131958.</title>
        <authorList>
            <person name="Moreno L.F."/>
            <person name="Stielow B.J."/>
            <person name="de Hoog S."/>
            <person name="Vicente V.A."/>
            <person name="Weiss V.A."/>
            <person name="de Vries M."/>
            <person name="Cruz L.M."/>
            <person name="Souza E.M."/>
        </authorList>
    </citation>
    <scope>NUCLEOTIDE SEQUENCE [LARGE SCALE GENOMIC DNA]</scope>
    <source>
        <strain evidence="13 14">CBS 131958</strain>
    </source>
</reference>
<dbReference type="FunFam" id="3.30.200.20:FF:000387">
    <property type="entry name" value="Serine/threonine-protein kinase STE11"/>
    <property type="match status" value="1"/>
</dbReference>
<dbReference type="Gene3D" id="1.10.510.10">
    <property type="entry name" value="Transferase(Phosphotransferase) domain 1"/>
    <property type="match status" value="1"/>
</dbReference>
<dbReference type="CDD" id="cd09534">
    <property type="entry name" value="SAM_Ste11_fungal"/>
    <property type="match status" value="1"/>
</dbReference>
<comment type="similarity">
    <text evidence="1">Belongs to the protein kinase superfamily. STE Ser/Thr protein kinase family. MAP kinase kinase kinase subfamily.</text>
</comment>
<dbReference type="PROSITE" id="PS50105">
    <property type="entry name" value="SAM_DOMAIN"/>
    <property type="match status" value="1"/>
</dbReference>
<sequence>MALLSSRSAAPTSAGSAPQISSRNVSKSSQGTGPPSATLQDGIFTSPTDSEFSQKSDGLGSIRSWDEKQVADWLHTIRCGQYESLFVANNVTGESLLEFDQKVLTELGIKKIGDRVRINVAIKQLRNKATTGRTRRKRDSLAALEGFAVTTPPSSESPRTHASRSQAGSSKRFSRQLDPSMLQNFTASQGLKVSSRPSSPLADVHSAGLRAHRYAAASPMDTRREPASGYFSQPNSANSSSGRRPETPQVAVASRSHHLRQNSSIDGLTPGGLPSNTPVIKIIHNGGQTKVVNIKFCKNADDVTATVLRKVPTLNEAHFRNYCFYILNGMEPKVSNCRRVSDSELMQICNDPSRSERNRLILRKINDGLPDMDELQKAARLAVDESQVLHSNALSSNNMRNQIKLQKLTGESWHQIQAVPMSPVTTTDRNRNIMATADETERQEAQRLRPLDSLQNSKLRSFFGARPPSEMIAQELTSYFPKHQREDIEKTMRLSVRRSQRMSRAQSRLSVMSNVSYASSLKDAPPVPSLPNIPNVADAWLAQSGQLGKASQSRPLSVSSRFGLGNMNYRDSIASSALQPLQEESSMEPNRKSYVSFDSGSDSATPSDAPRISFIDVDEEESLTNDINKRLSMIVAEDGEEDDTALNSFLAGNSFEKGNWMKGDLIGEGSFGSVYLALHAVTGELMAVKQVELTNVTKGTEDKKKNLMITALRQEIDLLQGLHHPHIVQYLGTSSDDEHLNIFLEYVPGGSIAGMLKQYNTFQEPLVRNFTRQILEGLSYLHSCNIIHRDIKGANILVDNRGAVKISDFGVSKKTSFAAANGTIASSASAPAGTRTSLQGSVFWMAPEVVRQSGQSIKSDIWSVGCLIVEMFTGSRPFPSMTTLQALFAVGSNSESPAIPETASEEAKQFLRRTFEADFTKRPGADELLKEAFLRTPMA</sequence>
<dbReference type="PANTHER" id="PTHR48016:SF56">
    <property type="entry name" value="MAPKK KINASE"/>
    <property type="match status" value="1"/>
</dbReference>
<feature type="domain" description="Protein kinase" evidence="11">
    <location>
        <begin position="660"/>
        <end position="934"/>
    </location>
</feature>
<dbReference type="FunFam" id="1.10.510.10:FF:000334">
    <property type="entry name" value="Serine/threonine-protein kinase STE11"/>
    <property type="match status" value="1"/>
</dbReference>
<organism evidence="13 14">
    <name type="scientific">Cyphellophora attinorum</name>
    <dbReference type="NCBI Taxonomy" id="1664694"/>
    <lineage>
        <taxon>Eukaryota</taxon>
        <taxon>Fungi</taxon>
        <taxon>Dikarya</taxon>
        <taxon>Ascomycota</taxon>
        <taxon>Pezizomycotina</taxon>
        <taxon>Eurotiomycetes</taxon>
        <taxon>Chaetothyriomycetidae</taxon>
        <taxon>Chaetothyriales</taxon>
        <taxon>Cyphellophoraceae</taxon>
        <taxon>Cyphellophora</taxon>
    </lineage>
</organism>
<evidence type="ECO:0000259" key="11">
    <source>
        <dbReference type="PROSITE" id="PS50011"/>
    </source>
</evidence>
<evidence type="ECO:0000313" key="13">
    <source>
        <dbReference type="EMBL" id="KPI36976.1"/>
    </source>
</evidence>
<gene>
    <name evidence="13" type="ORF">AB675_6042</name>
</gene>
<dbReference type="GO" id="GO:0004707">
    <property type="term" value="F:MAP kinase activity"/>
    <property type="evidence" value="ECO:0007669"/>
    <property type="project" value="UniProtKB-EC"/>
</dbReference>
<evidence type="ECO:0000256" key="6">
    <source>
        <dbReference type="ARBA" id="ARBA00022840"/>
    </source>
</evidence>
<evidence type="ECO:0000256" key="1">
    <source>
        <dbReference type="ARBA" id="ARBA00006529"/>
    </source>
</evidence>
<dbReference type="RefSeq" id="XP_017996939.1">
    <property type="nucleotide sequence ID" value="XM_018146305.1"/>
</dbReference>
<dbReference type="Pfam" id="PF00069">
    <property type="entry name" value="Pkinase"/>
    <property type="match status" value="1"/>
</dbReference>
<evidence type="ECO:0000256" key="3">
    <source>
        <dbReference type="ARBA" id="ARBA00022679"/>
    </source>
</evidence>
<dbReference type="SUPFAM" id="SSF56112">
    <property type="entry name" value="Protein kinase-like (PK-like)"/>
    <property type="match status" value="1"/>
</dbReference>
<protein>
    <recommendedName>
        <fullName evidence="2">mitogen-activated protein kinase</fullName>
        <ecNumber evidence="2">2.7.11.24</ecNumber>
    </recommendedName>
</protein>
<dbReference type="PROSITE" id="PS00108">
    <property type="entry name" value="PROTEIN_KINASE_ST"/>
    <property type="match status" value="1"/>
</dbReference>
<dbReference type="InterPro" id="IPR029458">
    <property type="entry name" value="Ras-bd_By2"/>
</dbReference>
<dbReference type="InterPro" id="IPR017441">
    <property type="entry name" value="Protein_kinase_ATP_BS"/>
</dbReference>